<feature type="chain" id="PRO_5039462797" evidence="2">
    <location>
        <begin position="29"/>
        <end position="253"/>
    </location>
</feature>
<keyword evidence="2" id="KW-0732">Signal</keyword>
<organism evidence="3 4">
    <name type="scientific">Pseudarthrobacter equi</name>
    <dbReference type="NCBI Taxonomy" id="728066"/>
    <lineage>
        <taxon>Bacteria</taxon>
        <taxon>Bacillati</taxon>
        <taxon>Actinomycetota</taxon>
        <taxon>Actinomycetes</taxon>
        <taxon>Micrococcales</taxon>
        <taxon>Micrococcaceae</taxon>
        <taxon>Pseudarthrobacter</taxon>
    </lineage>
</organism>
<evidence type="ECO:0000313" key="3">
    <source>
        <dbReference type="EMBL" id="SDT54257.1"/>
    </source>
</evidence>
<dbReference type="EMBL" id="LT629779">
    <property type="protein sequence ID" value="SDT54257.1"/>
    <property type="molecule type" value="Genomic_DNA"/>
</dbReference>
<dbReference type="PROSITE" id="PS51257">
    <property type="entry name" value="PROKAR_LIPOPROTEIN"/>
    <property type="match status" value="1"/>
</dbReference>
<proteinExistence type="predicted"/>
<sequence length="253" mass="25630">MIRNRTSSRPLTALGVAAVLGLGLSACATEAPAASETRPSTEAATSASASPSSPASASASASAAAPAGASAGASGTAKDLTAPGTKLGLGEKAVTHTNTGKDKADAKYTEATYTTSVTKITAGAEADLAALKDAAKFAGQTPYYVFTEHTLDSLSKPSAGISEPRLNAQLKDGTDAQKLIIIGSLDQCPTKRFETTGSSDNLSYKVGSTMTSCQVFLAPAGDEIVSADYADSGFSYASSSDNPYRKNPIVWSK</sequence>
<dbReference type="Proteomes" id="UP000198751">
    <property type="component" value="Chromosome I"/>
</dbReference>
<dbReference type="OrthoDB" id="4229445at2"/>
<evidence type="ECO:0000313" key="4">
    <source>
        <dbReference type="Proteomes" id="UP000198751"/>
    </source>
</evidence>
<dbReference type="RefSeq" id="WP_157693498.1">
    <property type="nucleotide sequence ID" value="NZ_LT629779.1"/>
</dbReference>
<evidence type="ECO:0000256" key="2">
    <source>
        <dbReference type="SAM" id="SignalP"/>
    </source>
</evidence>
<dbReference type="AlphaFoldDB" id="A0A1H2B855"/>
<name>A0A1H2B855_9MICC</name>
<gene>
    <name evidence="3" type="ORF">SAMN04489743_3490</name>
</gene>
<accession>A0A1H2B855</accession>
<reference evidence="4" key="1">
    <citation type="submission" date="2016-10" db="EMBL/GenBank/DDBJ databases">
        <authorList>
            <person name="Varghese N."/>
            <person name="Submissions S."/>
        </authorList>
    </citation>
    <scope>NUCLEOTIDE SEQUENCE [LARGE SCALE GENOMIC DNA]</scope>
    <source>
        <strain evidence="4">IMMIB L-1606</strain>
    </source>
</reference>
<evidence type="ECO:0000256" key="1">
    <source>
        <dbReference type="SAM" id="MobiDB-lite"/>
    </source>
</evidence>
<protein>
    <submittedName>
        <fullName evidence="3">Uncharacterized protein</fullName>
    </submittedName>
</protein>
<feature type="signal peptide" evidence="2">
    <location>
        <begin position="1"/>
        <end position="28"/>
    </location>
</feature>
<keyword evidence="4" id="KW-1185">Reference proteome</keyword>
<feature type="region of interest" description="Disordered" evidence="1">
    <location>
        <begin position="33"/>
        <end position="59"/>
    </location>
</feature>